<organism evidence="2 3">
    <name type="scientific">Donghicola eburneus</name>
    <dbReference type="NCBI Taxonomy" id="393278"/>
    <lineage>
        <taxon>Bacteria</taxon>
        <taxon>Pseudomonadati</taxon>
        <taxon>Pseudomonadota</taxon>
        <taxon>Alphaproteobacteria</taxon>
        <taxon>Rhodobacterales</taxon>
        <taxon>Roseobacteraceae</taxon>
        <taxon>Donghicola</taxon>
    </lineage>
</organism>
<evidence type="ECO:0000256" key="1">
    <source>
        <dbReference type="SAM" id="MobiDB-lite"/>
    </source>
</evidence>
<dbReference type="RefSeq" id="WP_072702909.1">
    <property type="nucleotide sequence ID" value="NZ_FMJB01000015.1"/>
</dbReference>
<dbReference type="EMBL" id="FMJB01000015">
    <property type="protein sequence ID" value="SCM66110.1"/>
    <property type="molecule type" value="Genomic_DNA"/>
</dbReference>
<reference evidence="3" key="1">
    <citation type="submission" date="2016-09" db="EMBL/GenBank/DDBJ databases">
        <authorList>
            <person name="Wibberg D."/>
        </authorList>
    </citation>
    <scope>NUCLEOTIDE SEQUENCE [LARGE SCALE GENOMIC DNA]</scope>
</reference>
<evidence type="ECO:0000313" key="3">
    <source>
        <dbReference type="Proteomes" id="UP000184085"/>
    </source>
</evidence>
<dbReference type="Pfam" id="PF20135">
    <property type="entry name" value="DUF6525"/>
    <property type="match status" value="1"/>
</dbReference>
<gene>
    <name evidence="2" type="ORF">KARMA_0283</name>
</gene>
<dbReference type="AlphaFoldDB" id="A0A1M4MV50"/>
<sequence>MAAVTKPKRAGNLGATQQKLRSRSTDPMLAYDRLPPELRAWMAGAALPWSPKSCLGIWRRALREGASLEQALQRLDRAEQSALRRERPPARVA</sequence>
<feature type="region of interest" description="Disordered" evidence="1">
    <location>
        <begin position="1"/>
        <end position="28"/>
    </location>
</feature>
<evidence type="ECO:0000313" key="2">
    <source>
        <dbReference type="EMBL" id="SCM66110.1"/>
    </source>
</evidence>
<keyword evidence="3" id="KW-1185">Reference proteome</keyword>
<protein>
    <submittedName>
        <fullName evidence="2">Uncharacterized protein</fullName>
    </submittedName>
</protein>
<name>A0A1M4MV50_9RHOB</name>
<proteinExistence type="predicted"/>
<dbReference type="InterPro" id="IPR045386">
    <property type="entry name" value="DUF6525"/>
</dbReference>
<accession>A0A1M4MV50</accession>
<dbReference type="Proteomes" id="UP000184085">
    <property type="component" value="Unassembled WGS sequence"/>
</dbReference>